<dbReference type="OMA" id="IMICICT"/>
<protein>
    <submittedName>
        <fullName evidence="2">Uncharacterized protein</fullName>
    </submittedName>
</protein>
<gene>
    <name evidence="2" type="ORF">TRITD_7Av1G120110</name>
</gene>
<feature type="compositionally biased region" description="Basic and acidic residues" evidence="1">
    <location>
        <begin position="11"/>
        <end position="29"/>
    </location>
</feature>
<proteinExistence type="predicted"/>
<dbReference type="Gramene" id="TRITD7Av1G120110.1">
    <property type="protein sequence ID" value="TRITD7Av1G120110.1"/>
    <property type="gene ID" value="TRITD7Av1G120110"/>
</dbReference>
<dbReference type="AlphaFoldDB" id="A0A9R1BN88"/>
<organism evidence="2 3">
    <name type="scientific">Triticum turgidum subsp. durum</name>
    <name type="common">Durum wheat</name>
    <name type="synonym">Triticum durum</name>
    <dbReference type="NCBI Taxonomy" id="4567"/>
    <lineage>
        <taxon>Eukaryota</taxon>
        <taxon>Viridiplantae</taxon>
        <taxon>Streptophyta</taxon>
        <taxon>Embryophyta</taxon>
        <taxon>Tracheophyta</taxon>
        <taxon>Spermatophyta</taxon>
        <taxon>Magnoliopsida</taxon>
        <taxon>Liliopsida</taxon>
        <taxon>Poales</taxon>
        <taxon>Poaceae</taxon>
        <taxon>BOP clade</taxon>
        <taxon>Pooideae</taxon>
        <taxon>Triticodae</taxon>
        <taxon>Triticeae</taxon>
        <taxon>Triticinae</taxon>
        <taxon>Triticum</taxon>
    </lineage>
</organism>
<keyword evidence="3" id="KW-1185">Reference proteome</keyword>
<evidence type="ECO:0000313" key="3">
    <source>
        <dbReference type="Proteomes" id="UP000324705"/>
    </source>
</evidence>
<feature type="region of interest" description="Disordered" evidence="1">
    <location>
        <begin position="1"/>
        <end position="80"/>
    </location>
</feature>
<dbReference type="EMBL" id="LT934123">
    <property type="protein sequence ID" value="VAI74990.1"/>
    <property type="molecule type" value="Genomic_DNA"/>
</dbReference>
<evidence type="ECO:0000313" key="2">
    <source>
        <dbReference type="EMBL" id="VAI74990.1"/>
    </source>
</evidence>
<accession>A0A9R1BN88</accession>
<evidence type="ECO:0000256" key="1">
    <source>
        <dbReference type="SAM" id="MobiDB-lite"/>
    </source>
</evidence>
<name>A0A9R1BN88_TRITD</name>
<reference evidence="2 3" key="1">
    <citation type="submission" date="2017-09" db="EMBL/GenBank/DDBJ databases">
        <authorList>
            <consortium name="International Durum Wheat Genome Sequencing Consortium (IDWGSC)"/>
            <person name="Milanesi L."/>
        </authorList>
    </citation>
    <scope>NUCLEOTIDE SEQUENCE [LARGE SCALE GENOMIC DNA]</scope>
    <source>
        <strain evidence="3">cv. Svevo</strain>
    </source>
</reference>
<dbReference type="Proteomes" id="UP000324705">
    <property type="component" value="Chromosome 7A"/>
</dbReference>
<sequence length="215" mass="22727">MVAPACSCKKRREDEGEGERKPGGRRETRGGTAGSCAAGFSGEEQIGRGRSREWAAFGDGGAGRGARGASSQGEMDEDEDEDGLVRCCVSHIVAETQHGGLPLEEMQMLQLHQRFYVGVLCVGGSSSQGLAPWTGESSQPSWTHQGQGLHAAKSEAAAKKTGLDVVTEEAHAAGYALLISIMICICTNATPNGFANNLHIFVLNVEIQPFLLINL</sequence>